<dbReference type="Proteomes" id="UP000823941">
    <property type="component" value="Chromosome 24"/>
</dbReference>
<keyword evidence="3" id="KW-1185">Reference proteome</keyword>
<organism evidence="2 3">
    <name type="scientific">Plutella xylostella</name>
    <name type="common">Diamondback moth</name>
    <name type="synonym">Plutella maculipennis</name>
    <dbReference type="NCBI Taxonomy" id="51655"/>
    <lineage>
        <taxon>Eukaryota</taxon>
        <taxon>Metazoa</taxon>
        <taxon>Ecdysozoa</taxon>
        <taxon>Arthropoda</taxon>
        <taxon>Hexapoda</taxon>
        <taxon>Insecta</taxon>
        <taxon>Pterygota</taxon>
        <taxon>Neoptera</taxon>
        <taxon>Endopterygota</taxon>
        <taxon>Lepidoptera</taxon>
        <taxon>Glossata</taxon>
        <taxon>Ditrysia</taxon>
        <taxon>Yponomeutoidea</taxon>
        <taxon>Plutellidae</taxon>
        <taxon>Plutella</taxon>
    </lineage>
</organism>
<name>A0ABQ7Q0I1_PLUXY</name>
<reference evidence="2 3" key="1">
    <citation type="submission" date="2021-06" db="EMBL/GenBank/DDBJ databases">
        <title>A haploid diamondback moth (Plutella xylostella L.) genome assembly resolves 31 chromosomes and identifies a diamide resistance mutation.</title>
        <authorList>
            <person name="Ward C.M."/>
            <person name="Perry K.D."/>
            <person name="Baker G."/>
            <person name="Powis K."/>
            <person name="Heckel D.G."/>
            <person name="Baxter S.W."/>
        </authorList>
    </citation>
    <scope>NUCLEOTIDE SEQUENCE [LARGE SCALE GENOMIC DNA]</scope>
    <source>
        <strain evidence="2 3">LV</strain>
        <tissue evidence="2">Single pupa</tissue>
    </source>
</reference>
<evidence type="ECO:0000313" key="3">
    <source>
        <dbReference type="Proteomes" id="UP000823941"/>
    </source>
</evidence>
<gene>
    <name evidence="2" type="ORF">JYU34_018305</name>
</gene>
<proteinExistence type="predicted"/>
<comment type="caution">
    <text evidence="2">The sequence shown here is derived from an EMBL/GenBank/DDBJ whole genome shotgun (WGS) entry which is preliminary data.</text>
</comment>
<evidence type="ECO:0000256" key="1">
    <source>
        <dbReference type="SAM" id="MobiDB-lite"/>
    </source>
</evidence>
<evidence type="ECO:0000313" key="2">
    <source>
        <dbReference type="EMBL" id="KAG7298651.1"/>
    </source>
</evidence>
<protein>
    <submittedName>
        <fullName evidence="2">Uncharacterized protein</fullName>
    </submittedName>
</protein>
<accession>A0ABQ7Q0I1</accession>
<dbReference type="EMBL" id="JAHIBW010000024">
    <property type="protein sequence ID" value="KAG7298651.1"/>
    <property type="molecule type" value="Genomic_DNA"/>
</dbReference>
<sequence>MALRHDEALRHRIEWRSRPQRRYADERGNLSMAYHPPGRPEGRVFPNSTPLSSTREKELQGENNIYAGGDCCGRRTTRPPHTHASFHSHPCDTLIGRVRRSLKQ</sequence>
<feature type="region of interest" description="Disordered" evidence="1">
    <location>
        <begin position="26"/>
        <end position="62"/>
    </location>
</feature>